<accession>A0A9D2QBC8</accession>
<dbReference type="Gene3D" id="2.60.40.3950">
    <property type="match status" value="1"/>
</dbReference>
<feature type="domain" description="DUF5060" evidence="2">
    <location>
        <begin position="2"/>
        <end position="66"/>
    </location>
</feature>
<dbReference type="AlphaFoldDB" id="A0A9D2QBC8"/>
<name>A0A9D2QBC8_9FIRM</name>
<dbReference type="InterPro" id="IPR032260">
    <property type="entry name" value="DUF5060"/>
</dbReference>
<dbReference type="InterPro" id="IPR017853">
    <property type="entry name" value="GH"/>
</dbReference>
<dbReference type="InterPro" id="IPR013783">
    <property type="entry name" value="Ig-like_fold"/>
</dbReference>
<evidence type="ECO:0000313" key="4">
    <source>
        <dbReference type="EMBL" id="HJC74325.1"/>
    </source>
</evidence>
<feature type="domain" description="DUF5605" evidence="3">
    <location>
        <begin position="448"/>
        <end position="515"/>
    </location>
</feature>
<dbReference type="Pfam" id="PF18310">
    <property type="entry name" value="DUF5605"/>
    <property type="match status" value="1"/>
</dbReference>
<proteinExistence type="predicted"/>
<comment type="caution">
    <text evidence="4">The sequence shown here is derived from an EMBL/GenBank/DDBJ whole genome shotgun (WGS) entry which is preliminary data.</text>
</comment>
<evidence type="ECO:0000259" key="3">
    <source>
        <dbReference type="Pfam" id="PF18310"/>
    </source>
</evidence>
<dbReference type="Pfam" id="PF13204">
    <property type="entry name" value="Apiosidase"/>
    <property type="match status" value="1"/>
</dbReference>
<reference evidence="4" key="1">
    <citation type="journal article" date="2021" name="PeerJ">
        <title>Extensive microbial diversity within the chicken gut microbiome revealed by metagenomics and culture.</title>
        <authorList>
            <person name="Gilroy R."/>
            <person name="Ravi A."/>
            <person name="Getino M."/>
            <person name="Pursley I."/>
            <person name="Horton D.L."/>
            <person name="Alikhan N.F."/>
            <person name="Baker D."/>
            <person name="Gharbi K."/>
            <person name="Hall N."/>
            <person name="Watson M."/>
            <person name="Adriaenssens E.M."/>
            <person name="Foster-Nyarko E."/>
            <person name="Jarju S."/>
            <person name="Secka A."/>
            <person name="Antonio M."/>
            <person name="Oren A."/>
            <person name="Chaudhuri R.R."/>
            <person name="La Ragione R."/>
            <person name="Hildebrand F."/>
            <person name="Pallen M.J."/>
        </authorList>
    </citation>
    <scope>NUCLEOTIDE SEQUENCE</scope>
    <source>
        <strain evidence="4">CHK196-7946</strain>
    </source>
</reference>
<dbReference type="SUPFAM" id="SSF51445">
    <property type="entry name" value="(Trans)glycosidases"/>
    <property type="match status" value="1"/>
</dbReference>
<dbReference type="PANTHER" id="PTHR37836:SF2">
    <property type="entry name" value="DUF4038 DOMAIN-CONTAINING PROTEIN"/>
    <property type="match status" value="1"/>
</dbReference>
<dbReference type="Gene3D" id="2.60.40.10">
    <property type="entry name" value="Immunoglobulins"/>
    <property type="match status" value="1"/>
</dbReference>
<dbReference type="Proteomes" id="UP000823902">
    <property type="component" value="Unassembled WGS sequence"/>
</dbReference>
<evidence type="ECO:0000259" key="2">
    <source>
        <dbReference type="Pfam" id="PF16586"/>
    </source>
</evidence>
<dbReference type="PANTHER" id="PTHR37836">
    <property type="entry name" value="LMO1036 PROTEIN"/>
    <property type="match status" value="1"/>
</dbReference>
<reference evidence="4" key="2">
    <citation type="submission" date="2021-04" db="EMBL/GenBank/DDBJ databases">
        <authorList>
            <person name="Gilroy R."/>
        </authorList>
    </citation>
    <scope>NUCLEOTIDE SEQUENCE</scope>
    <source>
        <strain evidence="4">CHK196-7946</strain>
    </source>
</reference>
<dbReference type="EMBL" id="DWVY01000025">
    <property type="protein sequence ID" value="HJC74325.1"/>
    <property type="molecule type" value="Genomic_DNA"/>
</dbReference>
<evidence type="ECO:0000313" key="5">
    <source>
        <dbReference type="Proteomes" id="UP000823902"/>
    </source>
</evidence>
<dbReference type="InterPro" id="IPR041239">
    <property type="entry name" value="DUF5605"/>
</dbReference>
<dbReference type="Pfam" id="PF16586">
    <property type="entry name" value="DUF5060"/>
    <property type="match status" value="1"/>
</dbReference>
<evidence type="ECO:0000259" key="1">
    <source>
        <dbReference type="Pfam" id="PF13204"/>
    </source>
</evidence>
<dbReference type="InterPro" id="IPR025277">
    <property type="entry name" value="Apiosidase-like_cat_dom"/>
</dbReference>
<protein>
    <submittedName>
        <fullName evidence="4">DUF4038 domain-containing protein</fullName>
    </submittedName>
</protein>
<organism evidence="4 5">
    <name type="scientific">Candidatus Mediterraneibacter faecavium</name>
    <dbReference type="NCBI Taxonomy" id="2838668"/>
    <lineage>
        <taxon>Bacteria</taxon>
        <taxon>Bacillati</taxon>
        <taxon>Bacillota</taxon>
        <taxon>Clostridia</taxon>
        <taxon>Lachnospirales</taxon>
        <taxon>Lachnospiraceae</taxon>
        <taxon>Mediterraneibacter</taxon>
    </lineage>
</organism>
<sequence length="521" mass="60016">MKQYELFQIRMTGSVMSEDYVNVPVKAEFTLGGKTTEVKGFYIGENTFAVRFLPMETGLCTYRIEFPGQDGQVENITGREEVLPAEPGVHGPVQAKGVSFFYADGSRYLPFGTTVYALPAQPAERIEETLETLEKAPFNKLRLCVFSKYFDFNREEPELFPFERGEGERKWNVRRPCPAFWDRLDGILSRLNDTGIEADLILFHPYDCWGFAELSVEEAKTYLEYAVRRLSAYPNLWWSLANEYDQMEYTEDEWKEFAAFIRERDVYGHLLSNHNFVRLWDFSDVSTTHCCMQSAEAVKIPGLLKKYKKPVVYDEVGYEGNIPYNWGNLSAFEEVNRFWKIFCYGGYATHGETYMEKMDESQVLWWGKGGTLKGESPVRIAFLKELAYSMPGTLTLYEPENRAIPDTQEELRRLAETDTEGGSDNPIIRCMCRMTPEEFEHMKEYMTQPVLHYEDEVFLTYFGDACTICGMLDLPEDGKYRIDVIDVWEMTRKTVMEEAGGPVQVPLPGKPGMAVLAVKTE</sequence>
<feature type="domain" description="Apiosidase-like catalytic" evidence="1">
    <location>
        <begin position="100"/>
        <end position="327"/>
    </location>
</feature>
<gene>
    <name evidence="4" type="ORF">H9697_05175</name>
</gene>
<dbReference type="Gene3D" id="3.20.20.80">
    <property type="entry name" value="Glycosidases"/>
    <property type="match status" value="1"/>
</dbReference>